<dbReference type="AlphaFoldDB" id="A0A1F7X3B0"/>
<comment type="caution">
    <text evidence="1">The sequence shown here is derived from an EMBL/GenBank/DDBJ whole genome shotgun (WGS) entry which is preliminary data.</text>
</comment>
<sequence>MRLYVNEPYYLEVLVTDGSGNSVSGLSIEYTITRLPDIEIEKGELTETSTGIYQKFVRFLSAGQYRVFYLCPNGYENGIETIIVEKNSFDSFLKRFSRYYPL</sequence>
<name>A0A1F7X3B0_9BACT</name>
<evidence type="ECO:0000313" key="2">
    <source>
        <dbReference type="Proteomes" id="UP000176939"/>
    </source>
</evidence>
<reference evidence="1 2" key="1">
    <citation type="journal article" date="2016" name="Nat. Commun.">
        <title>Thousands of microbial genomes shed light on interconnected biogeochemical processes in an aquifer system.</title>
        <authorList>
            <person name="Anantharaman K."/>
            <person name="Brown C.T."/>
            <person name="Hug L.A."/>
            <person name="Sharon I."/>
            <person name="Castelle C.J."/>
            <person name="Probst A.J."/>
            <person name="Thomas B.C."/>
            <person name="Singh A."/>
            <person name="Wilkins M.J."/>
            <person name="Karaoz U."/>
            <person name="Brodie E.L."/>
            <person name="Williams K.H."/>
            <person name="Hubbard S.S."/>
            <person name="Banfield J.F."/>
        </authorList>
    </citation>
    <scope>NUCLEOTIDE SEQUENCE [LARGE SCALE GENOMIC DNA]</scope>
</reference>
<evidence type="ECO:0000313" key="1">
    <source>
        <dbReference type="EMBL" id="OGM09179.1"/>
    </source>
</evidence>
<dbReference type="Proteomes" id="UP000176939">
    <property type="component" value="Unassembled WGS sequence"/>
</dbReference>
<dbReference type="EMBL" id="MGFQ01000024">
    <property type="protein sequence ID" value="OGM09179.1"/>
    <property type="molecule type" value="Genomic_DNA"/>
</dbReference>
<organism evidence="1 2">
    <name type="scientific">Candidatus Woesebacteria bacterium RBG_13_36_22</name>
    <dbReference type="NCBI Taxonomy" id="1802478"/>
    <lineage>
        <taxon>Bacteria</taxon>
        <taxon>Candidatus Woeseibacteriota</taxon>
    </lineage>
</organism>
<proteinExistence type="predicted"/>
<protein>
    <submittedName>
        <fullName evidence="1">Uncharacterized protein</fullName>
    </submittedName>
</protein>
<accession>A0A1F7X3B0</accession>
<gene>
    <name evidence="1" type="ORF">A2Z67_04535</name>
</gene>